<dbReference type="AlphaFoldDB" id="A0A2A4D8I9"/>
<gene>
    <name evidence="5" type="ORF">EGM181_00485</name>
    <name evidence="3" type="ORF">HWH42_07355</name>
    <name evidence="4" type="ORF">QRX88_12105</name>
</gene>
<feature type="compositionally biased region" description="Low complexity" evidence="1">
    <location>
        <begin position="53"/>
        <end position="65"/>
    </location>
</feature>
<name>A0A2A4D8I9_ENTGA</name>
<evidence type="ECO:0000313" key="3">
    <source>
        <dbReference type="EMBL" id="MBA0972399.1"/>
    </source>
</evidence>
<feature type="region of interest" description="Disordered" evidence="1">
    <location>
        <begin position="37"/>
        <end position="205"/>
    </location>
</feature>
<evidence type="ECO:0000313" key="4">
    <source>
        <dbReference type="EMBL" id="MDL4936461.1"/>
    </source>
</evidence>
<dbReference type="EMBL" id="CP050485">
    <property type="protein sequence ID" value="QOG25869.1"/>
    <property type="molecule type" value="Genomic_DNA"/>
</dbReference>
<dbReference type="EMBL" id="JASUBT010000008">
    <property type="protein sequence ID" value="MDL4936461.1"/>
    <property type="molecule type" value="Genomic_DNA"/>
</dbReference>
<feature type="signal peptide" evidence="2">
    <location>
        <begin position="1"/>
        <end position="23"/>
    </location>
</feature>
<reference evidence="3 7" key="2">
    <citation type="submission" date="2020-06" db="EMBL/GenBank/DDBJ databases">
        <title>Crossreactivity between MHC class I-restricted antigens from cancer cells and an enterococcal bacteriophage.</title>
        <authorList>
            <person name="Fluckiger A."/>
            <person name="Daillere R."/>
            <person name="Sassi M."/>
            <person name="Cattoir V."/>
            <person name="Kroemer G."/>
            <person name="Zitvogel L."/>
        </authorList>
    </citation>
    <scope>NUCLEOTIDE SEQUENCE [LARGE SCALE GENOMIC DNA]</scope>
    <source>
        <strain evidence="3 7">EG4</strain>
    </source>
</reference>
<keyword evidence="2" id="KW-0732">Signal</keyword>
<proteinExistence type="predicted"/>
<reference evidence="5 6" key="1">
    <citation type="submission" date="2020-03" db="EMBL/GenBank/DDBJ databases">
        <title>Characterization of ganglioside-mimicking enterococci.</title>
        <authorList>
            <person name="Patry R.T."/>
            <person name="Nothaft H."/>
            <person name="Bridger R."/>
            <person name="Shajahan A."/>
            <person name="Huynh S."/>
            <person name="Sanchez S."/>
            <person name="Azadi P."/>
            <person name="Cooper K."/>
            <person name="Miller W.G."/>
            <person name="Parker C.T."/>
            <person name="Wells L."/>
            <person name="Szymanski C.M."/>
        </authorList>
    </citation>
    <scope>NUCLEOTIDE SEQUENCE [LARGE SCALE GENOMIC DNA]</scope>
    <source>
        <strain evidence="5 6">EGM181</strain>
    </source>
</reference>
<feature type="compositionally biased region" description="Polar residues" evidence="1">
    <location>
        <begin position="72"/>
        <end position="103"/>
    </location>
</feature>
<feature type="compositionally biased region" description="Acidic residues" evidence="1">
    <location>
        <begin position="162"/>
        <end position="171"/>
    </location>
</feature>
<dbReference type="Proteomes" id="UP000571857">
    <property type="component" value="Unassembled WGS sequence"/>
</dbReference>
<reference evidence="4 8" key="3">
    <citation type="submission" date="2023-06" db="EMBL/GenBank/DDBJ databases">
        <title>Acute promotion of culturable opportunistic pathogens and persistent increase of antibiotic resistance following antibiotic exposure in mouse gut microbiota.</title>
        <authorList>
            <person name="Li L."/>
            <person name="Wang B."/>
            <person name="Sun Y."/>
            <person name="Wang M."/>
            <person name="Xu H."/>
        </authorList>
    </citation>
    <scope>NUCLEOTIDE SEQUENCE [LARGE SCALE GENOMIC DNA]</scope>
    <source>
        <strain evidence="4 8">CRI2_2</strain>
    </source>
</reference>
<protein>
    <submittedName>
        <fullName evidence="4">Uncharacterized protein</fullName>
    </submittedName>
</protein>
<evidence type="ECO:0000313" key="8">
    <source>
        <dbReference type="Proteomes" id="UP001241571"/>
    </source>
</evidence>
<evidence type="ECO:0000313" key="7">
    <source>
        <dbReference type="Proteomes" id="UP000571857"/>
    </source>
</evidence>
<evidence type="ECO:0000256" key="1">
    <source>
        <dbReference type="SAM" id="MobiDB-lite"/>
    </source>
</evidence>
<evidence type="ECO:0000313" key="6">
    <source>
        <dbReference type="Proteomes" id="UP000516696"/>
    </source>
</evidence>
<feature type="compositionally biased region" description="Low complexity" evidence="1">
    <location>
        <begin position="114"/>
        <end position="161"/>
    </location>
</feature>
<dbReference type="Proteomes" id="UP000516696">
    <property type="component" value="Chromosome"/>
</dbReference>
<feature type="chain" id="PRO_5044380333" evidence="2">
    <location>
        <begin position="24"/>
        <end position="205"/>
    </location>
</feature>
<accession>A0A2A4D8I9</accession>
<dbReference type="Proteomes" id="UP001241571">
    <property type="component" value="Unassembled WGS sequence"/>
</dbReference>
<evidence type="ECO:0000256" key="2">
    <source>
        <dbReference type="SAM" id="SignalP"/>
    </source>
</evidence>
<dbReference type="RefSeq" id="WP_005473007.1">
    <property type="nucleotide sequence ID" value="NZ_BSYC01000001.1"/>
</dbReference>
<dbReference type="GeneID" id="93222593"/>
<organism evidence="4 8">
    <name type="scientific">Enterococcus gallinarum</name>
    <dbReference type="NCBI Taxonomy" id="1353"/>
    <lineage>
        <taxon>Bacteria</taxon>
        <taxon>Bacillati</taxon>
        <taxon>Bacillota</taxon>
        <taxon>Bacilli</taxon>
        <taxon>Lactobacillales</taxon>
        <taxon>Enterococcaceae</taxon>
        <taxon>Enterococcus</taxon>
    </lineage>
</organism>
<dbReference type="EMBL" id="JABXJK010000034">
    <property type="protein sequence ID" value="MBA0972399.1"/>
    <property type="molecule type" value="Genomic_DNA"/>
</dbReference>
<evidence type="ECO:0000313" key="5">
    <source>
        <dbReference type="EMBL" id="QOG25869.1"/>
    </source>
</evidence>
<sequence>MKLKFNLQSALVSCFVTIMLSMAIDQDVNAFVAAPFQRNSSEPSSEAPVQVAETSTSETETTSETFYEARVSSYSETTAQTSGTKSNEDSSAIPSTESESIADSSEAVVKETDTASSTSNNGSANSDTTTSTSETTSSSSSSSSTSSSTSSSSSSSSTDTTTSDESEESTEAGDTPIDSNDPANAADGSEPLKLLLEEPFDAFFR</sequence>